<accession>A0A2I1BZ12</accession>
<sequence>MHKNRHHIYRSRSHSVNRKADVANQLRLTDAFLTKEDFEAYLCWEFRKANSDQDPISNTKACTHASLVPSVSIGYTTVLAVLWPSVNFICFVVFVCFVMFVCFVTFFLLIKAFGLARPVERYNHDLSSILQRFGLNRRHSLASINSIAVGQAMLLRTLLLALCPPLR</sequence>
<dbReference type="Proteomes" id="UP000234474">
    <property type="component" value="Unassembled WGS sequence"/>
</dbReference>
<dbReference type="EMBL" id="MSZS01000007">
    <property type="protein sequence ID" value="PKX90617.1"/>
    <property type="molecule type" value="Genomic_DNA"/>
</dbReference>
<dbReference type="VEuPathDB" id="FungiDB:P174DRAFT_423487"/>
<keyword evidence="3" id="KW-1185">Reference proteome</keyword>
<gene>
    <name evidence="2" type="ORF">P174DRAFT_423487</name>
</gene>
<feature type="transmembrane region" description="Helical" evidence="1">
    <location>
        <begin position="86"/>
        <end position="110"/>
    </location>
</feature>
<keyword evidence="1" id="KW-1133">Transmembrane helix</keyword>
<name>A0A2I1BZ12_ASPN1</name>
<reference evidence="3" key="1">
    <citation type="journal article" date="2018" name="Proc. Natl. Acad. Sci. U.S.A.">
        <title>Linking secondary metabolites to gene clusters through genome sequencing of six diverse Aspergillus species.</title>
        <authorList>
            <person name="Kaerboelling I."/>
            <person name="Vesth T.C."/>
            <person name="Frisvad J.C."/>
            <person name="Nybo J.L."/>
            <person name="Theobald S."/>
            <person name="Kuo A."/>
            <person name="Bowyer P."/>
            <person name="Matsuda Y."/>
            <person name="Mondo S."/>
            <person name="Lyhne E.K."/>
            <person name="Kogle M.E."/>
            <person name="Clum A."/>
            <person name="Lipzen A."/>
            <person name="Salamov A."/>
            <person name="Ngan C.Y."/>
            <person name="Daum C."/>
            <person name="Chiniquy J."/>
            <person name="Barry K."/>
            <person name="LaButti K."/>
            <person name="Haridas S."/>
            <person name="Simmons B.A."/>
            <person name="Magnuson J.K."/>
            <person name="Mortensen U.H."/>
            <person name="Larsen T.O."/>
            <person name="Grigoriev I.V."/>
            <person name="Baker S.E."/>
            <person name="Andersen M.R."/>
        </authorList>
    </citation>
    <scope>NUCLEOTIDE SEQUENCE [LARGE SCALE GENOMIC DNA]</scope>
    <source>
        <strain evidence="3">IBT 16806</strain>
    </source>
</reference>
<dbReference type="RefSeq" id="XP_024679212.1">
    <property type="nucleotide sequence ID" value="XM_024825127.1"/>
</dbReference>
<evidence type="ECO:0000256" key="1">
    <source>
        <dbReference type="SAM" id="Phobius"/>
    </source>
</evidence>
<proteinExistence type="predicted"/>
<evidence type="ECO:0000313" key="2">
    <source>
        <dbReference type="EMBL" id="PKX90617.1"/>
    </source>
</evidence>
<evidence type="ECO:0000313" key="3">
    <source>
        <dbReference type="Proteomes" id="UP000234474"/>
    </source>
</evidence>
<dbReference type="AlphaFoldDB" id="A0A2I1BZ12"/>
<keyword evidence="1" id="KW-0472">Membrane</keyword>
<dbReference type="GeneID" id="36532452"/>
<dbReference type="OrthoDB" id="4510502at2759"/>
<comment type="caution">
    <text evidence="2">The sequence shown here is derived from an EMBL/GenBank/DDBJ whole genome shotgun (WGS) entry which is preliminary data.</text>
</comment>
<protein>
    <submittedName>
        <fullName evidence="2">Uncharacterized protein</fullName>
    </submittedName>
</protein>
<organism evidence="2 3">
    <name type="scientific">Aspergillus novofumigatus (strain IBT 16806)</name>
    <dbReference type="NCBI Taxonomy" id="1392255"/>
    <lineage>
        <taxon>Eukaryota</taxon>
        <taxon>Fungi</taxon>
        <taxon>Dikarya</taxon>
        <taxon>Ascomycota</taxon>
        <taxon>Pezizomycotina</taxon>
        <taxon>Eurotiomycetes</taxon>
        <taxon>Eurotiomycetidae</taxon>
        <taxon>Eurotiales</taxon>
        <taxon>Aspergillaceae</taxon>
        <taxon>Aspergillus</taxon>
        <taxon>Aspergillus subgen. Fumigati</taxon>
    </lineage>
</organism>
<keyword evidence="1" id="KW-0812">Transmembrane</keyword>